<feature type="domain" description="Bud22" evidence="3">
    <location>
        <begin position="39"/>
        <end position="411"/>
    </location>
</feature>
<feature type="compositionally biased region" description="Polar residues" evidence="2">
    <location>
        <begin position="261"/>
        <end position="286"/>
    </location>
</feature>
<feature type="compositionally biased region" description="Low complexity" evidence="2">
    <location>
        <begin position="243"/>
        <end position="253"/>
    </location>
</feature>
<evidence type="ECO:0000256" key="1">
    <source>
        <dbReference type="ARBA" id="ARBA00023054"/>
    </source>
</evidence>
<keyword evidence="5" id="KW-1185">Reference proteome</keyword>
<dbReference type="InterPro" id="IPR037393">
    <property type="entry name" value="Bud22/SRFB1"/>
</dbReference>
<sequence length="411" mass="45184">MAKRTHAEFLESGPPDRSVPNDERAVQTGLCAHRINLGKTVVRRAMKLAAGFERQKSGRRRKTAKQKKDDAALARFDLEAQALKSLDLERAAEDHIHKSLLKIKSIASSEALPPSVKPPSRAVVDTASLNVLARLYNSNPVQTAMKTLITDIQGILGLEDRNVKSRKGEDGRAISVAEQKSKAKRRADTSDDDDYPAYEARIAGSSDEDDSEASGSEAEDGVVQVRSKVSPTIDFSVSPPPSSEESSFEGFSEPDFKTRSSEPSQVPIASTFVPSLTTGGYWSGSESEPEDDVEVQPRKNRRGQQARRLLAEKKFGEEAKHLKEGKTSDRDKGWDLKRGAQDGSRGRNGKYRSRDFRPARTFASDANTVELNPPKPKKDDTGPLHPSWQAAKLAKEKNQTASFQGKKVVFD</sequence>
<feature type="compositionally biased region" description="Basic and acidic residues" evidence="2">
    <location>
        <begin position="309"/>
        <end position="340"/>
    </location>
</feature>
<feature type="region of interest" description="Disordered" evidence="2">
    <location>
        <begin position="1"/>
        <end position="23"/>
    </location>
</feature>
<evidence type="ECO:0000313" key="5">
    <source>
        <dbReference type="Proteomes" id="UP000799750"/>
    </source>
</evidence>
<dbReference type="GO" id="GO:0005634">
    <property type="term" value="C:nucleus"/>
    <property type="evidence" value="ECO:0007669"/>
    <property type="project" value="TreeGrafter"/>
</dbReference>
<evidence type="ECO:0000313" key="4">
    <source>
        <dbReference type="EMBL" id="KAF2494801.1"/>
    </source>
</evidence>
<accession>A0A6A6QQX5</accession>
<reference evidence="4" key="1">
    <citation type="journal article" date="2020" name="Stud. Mycol.">
        <title>101 Dothideomycetes genomes: a test case for predicting lifestyles and emergence of pathogens.</title>
        <authorList>
            <person name="Haridas S."/>
            <person name="Albert R."/>
            <person name="Binder M."/>
            <person name="Bloem J."/>
            <person name="Labutti K."/>
            <person name="Salamov A."/>
            <person name="Andreopoulos B."/>
            <person name="Baker S."/>
            <person name="Barry K."/>
            <person name="Bills G."/>
            <person name="Bluhm B."/>
            <person name="Cannon C."/>
            <person name="Castanera R."/>
            <person name="Culley D."/>
            <person name="Daum C."/>
            <person name="Ezra D."/>
            <person name="Gonzalez J."/>
            <person name="Henrissat B."/>
            <person name="Kuo A."/>
            <person name="Liang C."/>
            <person name="Lipzen A."/>
            <person name="Lutzoni F."/>
            <person name="Magnuson J."/>
            <person name="Mondo S."/>
            <person name="Nolan M."/>
            <person name="Ohm R."/>
            <person name="Pangilinan J."/>
            <person name="Park H.-J."/>
            <person name="Ramirez L."/>
            <person name="Alfaro M."/>
            <person name="Sun H."/>
            <person name="Tritt A."/>
            <person name="Yoshinaga Y."/>
            <person name="Zwiers L.-H."/>
            <person name="Turgeon B."/>
            <person name="Goodwin S."/>
            <person name="Spatafora J."/>
            <person name="Crous P."/>
            <person name="Grigoriev I."/>
        </authorList>
    </citation>
    <scope>NUCLEOTIDE SEQUENCE</scope>
    <source>
        <strain evidence="4">CBS 269.34</strain>
    </source>
</reference>
<proteinExistence type="predicted"/>
<feature type="non-terminal residue" evidence="4">
    <location>
        <position position="411"/>
    </location>
</feature>
<evidence type="ECO:0000259" key="3">
    <source>
        <dbReference type="Pfam" id="PF09073"/>
    </source>
</evidence>
<dbReference type="Proteomes" id="UP000799750">
    <property type="component" value="Unassembled WGS sequence"/>
</dbReference>
<dbReference type="PANTHER" id="PTHR23325">
    <property type="entry name" value="SERUM RESPONSE FACTOR-BINDING"/>
    <property type="match status" value="1"/>
</dbReference>
<dbReference type="PANTHER" id="PTHR23325:SF1">
    <property type="entry name" value="SERUM RESPONSE FACTOR-BINDING PROTEIN 1"/>
    <property type="match status" value="1"/>
</dbReference>
<name>A0A6A6QQX5_9PEZI</name>
<organism evidence="4 5">
    <name type="scientific">Lophium mytilinum</name>
    <dbReference type="NCBI Taxonomy" id="390894"/>
    <lineage>
        <taxon>Eukaryota</taxon>
        <taxon>Fungi</taxon>
        <taxon>Dikarya</taxon>
        <taxon>Ascomycota</taxon>
        <taxon>Pezizomycotina</taxon>
        <taxon>Dothideomycetes</taxon>
        <taxon>Pleosporomycetidae</taxon>
        <taxon>Mytilinidiales</taxon>
        <taxon>Mytilinidiaceae</taxon>
        <taxon>Lophium</taxon>
    </lineage>
</organism>
<dbReference type="Pfam" id="PF09073">
    <property type="entry name" value="BUD22"/>
    <property type="match status" value="1"/>
</dbReference>
<gene>
    <name evidence="4" type="ORF">BU16DRAFT_488056</name>
</gene>
<dbReference type="GO" id="GO:0030686">
    <property type="term" value="C:90S preribosome"/>
    <property type="evidence" value="ECO:0007669"/>
    <property type="project" value="TreeGrafter"/>
</dbReference>
<dbReference type="EMBL" id="MU004190">
    <property type="protein sequence ID" value="KAF2494801.1"/>
    <property type="molecule type" value="Genomic_DNA"/>
</dbReference>
<evidence type="ECO:0000256" key="2">
    <source>
        <dbReference type="SAM" id="MobiDB-lite"/>
    </source>
</evidence>
<feature type="region of interest" description="Disordered" evidence="2">
    <location>
        <begin position="164"/>
        <end position="386"/>
    </location>
</feature>
<keyword evidence="1" id="KW-0175">Coiled coil</keyword>
<dbReference type="InterPro" id="IPR015158">
    <property type="entry name" value="Bud22_dom"/>
</dbReference>
<protein>
    <submittedName>
        <fullName evidence="4">Bud-site selection protein</fullName>
    </submittedName>
</protein>
<dbReference type="GO" id="GO:0030490">
    <property type="term" value="P:maturation of SSU-rRNA"/>
    <property type="evidence" value="ECO:0007669"/>
    <property type="project" value="TreeGrafter"/>
</dbReference>
<feature type="compositionally biased region" description="Acidic residues" evidence="2">
    <location>
        <begin position="206"/>
        <end position="220"/>
    </location>
</feature>
<dbReference type="AlphaFoldDB" id="A0A6A6QQX5"/>
<dbReference type="OrthoDB" id="3364872at2759"/>